<organism evidence="3 4">
    <name type="scientific">Paracoccidioides brasiliensis</name>
    <dbReference type="NCBI Taxonomy" id="121759"/>
    <lineage>
        <taxon>Eukaryota</taxon>
        <taxon>Fungi</taxon>
        <taxon>Dikarya</taxon>
        <taxon>Ascomycota</taxon>
        <taxon>Pezizomycotina</taxon>
        <taxon>Eurotiomycetes</taxon>
        <taxon>Eurotiomycetidae</taxon>
        <taxon>Onygenales</taxon>
        <taxon>Ajellomycetaceae</taxon>
        <taxon>Paracoccidioides</taxon>
    </lineage>
</organism>
<dbReference type="AlphaFoldDB" id="A0A1D2JHW5"/>
<dbReference type="Proteomes" id="UP000242814">
    <property type="component" value="Unassembled WGS sequence"/>
</dbReference>
<dbReference type="Pfam" id="PF00023">
    <property type="entry name" value="Ank"/>
    <property type="match status" value="1"/>
</dbReference>
<comment type="caution">
    <text evidence="3">The sequence shown here is derived from an EMBL/GenBank/DDBJ whole genome shotgun (WGS) entry which is preliminary data.</text>
</comment>
<sequence length="404" mass="44594">MTPTTQGQLGIYRMFQSRRNRSLIQLVEACMPTVAAVLNSADLPLEIRVLILGHAINPYFMAWRSGRTPQHVVWKHTVSASLLVCKDWNAIVRDRLKTVPPEHVISRLTEALAFPVVKHNINRIAKLDEDESMTEPDGDRDDDINKEDLITQKLGYSLICSIDRGFRSCVGLLLEAGVNVNFNDWGAMWPPLLIAFYVDNMEIAKLLLSHGADLYMNDEDDMTYVGYSVLCGAAKNSLLSLATRLLDRGVPARLDSLDKNPLTGALSNNDVEMAIFLLDRGASFLNETKPKILPLSVAVRACSVGTISMLIDRGADINACDSQEATPLTSAIAHNETVAKFLIEHGAVIKADHIREAVKQCSLPFLQTLVDKAGADWAAKVALEEAVLCNKVEFVQCFQHRALS</sequence>
<evidence type="ECO:0000313" key="4">
    <source>
        <dbReference type="Proteomes" id="UP000242814"/>
    </source>
</evidence>
<keyword evidence="2" id="KW-0040">ANK repeat</keyword>
<name>A0A1D2JHW5_PARBR</name>
<dbReference type="GO" id="GO:0005737">
    <property type="term" value="C:cytoplasm"/>
    <property type="evidence" value="ECO:0007669"/>
    <property type="project" value="TreeGrafter"/>
</dbReference>
<evidence type="ECO:0000256" key="1">
    <source>
        <dbReference type="ARBA" id="ARBA00022737"/>
    </source>
</evidence>
<dbReference type="PROSITE" id="PS50088">
    <property type="entry name" value="ANK_REPEAT"/>
    <property type="match status" value="2"/>
</dbReference>
<dbReference type="InterPro" id="IPR002110">
    <property type="entry name" value="Ankyrin_rpt"/>
</dbReference>
<evidence type="ECO:0000313" key="3">
    <source>
        <dbReference type="EMBL" id="ODH36693.1"/>
    </source>
</evidence>
<dbReference type="EMBL" id="LZYO01000087">
    <property type="protein sequence ID" value="ODH36693.1"/>
    <property type="molecule type" value="Genomic_DNA"/>
</dbReference>
<dbReference type="SUPFAM" id="SSF48403">
    <property type="entry name" value="Ankyrin repeat"/>
    <property type="match status" value="1"/>
</dbReference>
<dbReference type="OrthoDB" id="341259at2759"/>
<dbReference type="PANTHER" id="PTHR24198">
    <property type="entry name" value="ANKYRIN REPEAT AND PROTEIN KINASE DOMAIN-CONTAINING PROTEIN"/>
    <property type="match status" value="1"/>
</dbReference>
<keyword evidence="1" id="KW-0677">Repeat</keyword>
<dbReference type="VEuPathDB" id="FungiDB:PABG_07663"/>
<dbReference type="VEuPathDB" id="FungiDB:PADG_01216"/>
<accession>A0A1D2JHW5</accession>
<dbReference type="PANTHER" id="PTHR24198:SF165">
    <property type="entry name" value="ANKYRIN REPEAT-CONTAINING PROTEIN-RELATED"/>
    <property type="match status" value="1"/>
</dbReference>
<dbReference type="Gene3D" id="1.25.40.20">
    <property type="entry name" value="Ankyrin repeat-containing domain"/>
    <property type="match status" value="1"/>
</dbReference>
<protein>
    <submittedName>
        <fullName evidence="3">Uncharacterized protein</fullName>
    </submittedName>
</protein>
<dbReference type="SMART" id="SM00248">
    <property type="entry name" value="ANK"/>
    <property type="match status" value="6"/>
</dbReference>
<proteinExistence type="predicted"/>
<gene>
    <name evidence="3" type="ORF">ACO22_02705</name>
</gene>
<dbReference type="InterPro" id="IPR036770">
    <property type="entry name" value="Ankyrin_rpt-contain_sf"/>
</dbReference>
<reference evidence="3 4" key="1">
    <citation type="submission" date="2016-06" db="EMBL/GenBank/DDBJ databases">
        <authorList>
            <person name="Kjaerup R.B."/>
            <person name="Dalgaard T.S."/>
            <person name="Juul-Madsen H.R."/>
        </authorList>
    </citation>
    <scope>NUCLEOTIDE SEQUENCE [LARGE SCALE GENOMIC DNA]</scope>
    <source>
        <strain evidence="3 4">Pb300</strain>
    </source>
</reference>
<evidence type="ECO:0000256" key="2">
    <source>
        <dbReference type="ARBA" id="ARBA00023043"/>
    </source>
</evidence>